<keyword evidence="3 6" id="KW-0812">Transmembrane</keyword>
<dbReference type="PANTHER" id="PTHR33452">
    <property type="entry name" value="OXIDOREDUCTASE CATD-RELATED"/>
    <property type="match status" value="1"/>
</dbReference>
<evidence type="ECO:0000313" key="8">
    <source>
        <dbReference type="Proteomes" id="UP000770586"/>
    </source>
</evidence>
<reference evidence="7 8" key="1">
    <citation type="submission" date="2021-03" db="EMBL/GenBank/DDBJ databases">
        <title>Genomic Encyclopedia of Type Strains, Phase IV (KMG-IV): sequencing the most valuable type-strain genomes for metagenomic binning, comparative biology and taxonomic classification.</title>
        <authorList>
            <person name="Goeker M."/>
        </authorList>
    </citation>
    <scope>NUCLEOTIDE SEQUENCE [LARGE SCALE GENOMIC DNA]</scope>
    <source>
        <strain evidence="7 8">DSM 12287</strain>
    </source>
</reference>
<proteinExistence type="predicted"/>
<feature type="transmembrane region" description="Helical" evidence="6">
    <location>
        <begin position="342"/>
        <end position="364"/>
    </location>
</feature>
<accession>A0A8J7R7Q1</accession>
<protein>
    <submittedName>
        <fullName evidence="7">Putative membrane protein YphA (DoxX/SURF4 family)</fullName>
    </submittedName>
</protein>
<dbReference type="Pfam" id="PF07681">
    <property type="entry name" value="DoxX"/>
    <property type="match status" value="1"/>
</dbReference>
<comment type="caution">
    <text evidence="7">The sequence shown here is derived from an EMBL/GenBank/DDBJ whole genome shotgun (WGS) entry which is preliminary data.</text>
</comment>
<gene>
    <name evidence="7" type="ORF">J2744_000816</name>
</gene>
<evidence type="ECO:0000256" key="4">
    <source>
        <dbReference type="ARBA" id="ARBA00022989"/>
    </source>
</evidence>
<evidence type="ECO:0000256" key="6">
    <source>
        <dbReference type="SAM" id="Phobius"/>
    </source>
</evidence>
<keyword evidence="2" id="KW-1003">Cell membrane</keyword>
<keyword evidence="8" id="KW-1185">Reference proteome</keyword>
<dbReference type="InterPro" id="IPR032808">
    <property type="entry name" value="DoxX"/>
</dbReference>
<dbReference type="OrthoDB" id="177395at2157"/>
<feature type="transmembrane region" description="Helical" evidence="6">
    <location>
        <begin position="148"/>
        <end position="165"/>
    </location>
</feature>
<evidence type="ECO:0000256" key="5">
    <source>
        <dbReference type="ARBA" id="ARBA00023136"/>
    </source>
</evidence>
<keyword evidence="4 6" id="KW-1133">Transmembrane helix</keyword>
<comment type="subcellular location">
    <subcellularLocation>
        <location evidence="1">Cell membrane</location>
        <topology evidence="1">Multi-pass membrane protein</topology>
    </subcellularLocation>
</comment>
<dbReference type="PANTHER" id="PTHR33452:SF1">
    <property type="entry name" value="INNER MEMBRANE PROTEIN YPHA-RELATED"/>
    <property type="match status" value="1"/>
</dbReference>
<feature type="transmembrane region" description="Helical" evidence="6">
    <location>
        <begin position="70"/>
        <end position="92"/>
    </location>
</feature>
<name>A0A8J7R7Q1_9EURY</name>
<evidence type="ECO:0000256" key="1">
    <source>
        <dbReference type="ARBA" id="ARBA00004651"/>
    </source>
</evidence>
<organism evidence="7 8">
    <name type="scientific">Halorubrum trapanicum</name>
    <dbReference type="NCBI Taxonomy" id="29284"/>
    <lineage>
        <taxon>Archaea</taxon>
        <taxon>Methanobacteriati</taxon>
        <taxon>Methanobacteriota</taxon>
        <taxon>Stenosarchaea group</taxon>
        <taxon>Halobacteria</taxon>
        <taxon>Halobacteriales</taxon>
        <taxon>Haloferacaceae</taxon>
        <taxon>Halorubrum</taxon>
    </lineage>
</organism>
<evidence type="ECO:0000313" key="7">
    <source>
        <dbReference type="EMBL" id="MBP1901158.1"/>
    </source>
</evidence>
<keyword evidence="5 6" id="KW-0472">Membrane</keyword>
<sequence>MSDRTGTVPARATTAAGRIAATALTLALAVVALATSLVGAAAAHVDYVTEEPGETVDALGFLLDVLGDPINAAILGGSGVALAAVIAGYLWLRPTVVDVVVLRETLAGYGDLIPWMLRLSVGLPLVGAGFQGYLFAPTLTFDPAANPVLRVFFIGLGFCLLFGLATRIVSMLGLAAFAAVLAAVDPAVVIAMEYVPVLAALAVLGGGRPSADEMLQALATTDGTYYGRIDPVHHLKGFLDARAAPLRRYVPTALRVGMGVSFVYLGLIQKLADPGSGLLVVERYDLTSVVPVDPGLWVVGAGLAETAVGVALIAGFFTRGAAAVSFVLFTTTLFGLPDDPVLAHVALFGLASAVFALGAGPLSVDRLIGRPALGDEEPVAAAD</sequence>
<dbReference type="InterPro" id="IPR051907">
    <property type="entry name" value="DoxX-like_oxidoreductase"/>
</dbReference>
<dbReference type="Proteomes" id="UP000770586">
    <property type="component" value="Unassembled WGS sequence"/>
</dbReference>
<dbReference type="AlphaFoldDB" id="A0A8J7R7Q1"/>
<evidence type="ECO:0000256" key="3">
    <source>
        <dbReference type="ARBA" id="ARBA00022692"/>
    </source>
</evidence>
<dbReference type="GO" id="GO:0005886">
    <property type="term" value="C:plasma membrane"/>
    <property type="evidence" value="ECO:0007669"/>
    <property type="project" value="UniProtKB-SubCell"/>
</dbReference>
<dbReference type="EMBL" id="JAGGKE010000002">
    <property type="protein sequence ID" value="MBP1901158.1"/>
    <property type="molecule type" value="Genomic_DNA"/>
</dbReference>
<feature type="transmembrane region" description="Helical" evidence="6">
    <location>
        <begin position="172"/>
        <end position="192"/>
    </location>
</feature>
<evidence type="ECO:0000256" key="2">
    <source>
        <dbReference type="ARBA" id="ARBA00022475"/>
    </source>
</evidence>
<feature type="transmembrane region" description="Helical" evidence="6">
    <location>
        <begin position="112"/>
        <end position="136"/>
    </location>
</feature>